<evidence type="ECO:0000313" key="2">
    <source>
        <dbReference type="Proteomes" id="UP000697710"/>
    </source>
</evidence>
<proteinExistence type="predicted"/>
<dbReference type="Gene3D" id="2.60.40.4070">
    <property type="match status" value="1"/>
</dbReference>
<dbReference type="InterPro" id="IPR013211">
    <property type="entry name" value="LVIVD"/>
</dbReference>
<protein>
    <submittedName>
        <fullName evidence="1">Choice-of-anchor B family protein</fullName>
    </submittedName>
</protein>
<organism evidence="1 2">
    <name type="scientific">Eiseniibacteriota bacterium</name>
    <dbReference type="NCBI Taxonomy" id="2212470"/>
    <lineage>
        <taxon>Bacteria</taxon>
        <taxon>Candidatus Eiseniibacteriota</taxon>
    </lineage>
</organism>
<evidence type="ECO:0000313" key="1">
    <source>
        <dbReference type="EMBL" id="MCA9729182.1"/>
    </source>
</evidence>
<dbReference type="Pfam" id="PF08309">
    <property type="entry name" value="LVIVD"/>
    <property type="match status" value="2"/>
</dbReference>
<gene>
    <name evidence="1" type="ORF">KC729_15950</name>
</gene>
<dbReference type="NCBIfam" id="TIGR04183">
    <property type="entry name" value="Por_Secre_tail"/>
    <property type="match status" value="1"/>
</dbReference>
<accession>A0A956M228</accession>
<dbReference type="SUPFAM" id="SSF75011">
    <property type="entry name" value="3-carboxy-cis,cis-mucoante lactonizing enzyme"/>
    <property type="match status" value="1"/>
</dbReference>
<dbReference type="NCBIfam" id="TIGR04312">
    <property type="entry name" value="choice_anch_B"/>
    <property type="match status" value="1"/>
</dbReference>
<dbReference type="GO" id="GO:0005576">
    <property type="term" value="C:extracellular region"/>
    <property type="evidence" value="ECO:0007669"/>
    <property type="project" value="TreeGrafter"/>
</dbReference>
<sequence length="504" mass="54063">MHQIEGKTRRNGGKTRSGAVRASLRRVIRTRTVAATIGAAGAAAVVVGVPAAHARDVALLSNVSPRQISGGSREANDVTGFVSSGGIEYAILGVERGFAFFDLGDPEAPREVAVLPAPASIWGDAATFGDYAYLVKDYPPGVIGEGLAMADLSRIDEGIVELTGHLTAEGMTRAHNVRVNPASGTLYVCGANNHGLTMFDLGDPAHPVLTGFWNDAYVHDAFLASYPQSDGSFREIGYLACGGQGLAIVDLTDPAAPVTLSRYFYDGLAYCHQVWVDPEGRYAYVGDEIDEIANPGVFGPTTYVMDVTDPSHPQIVRLLQGEVESIDHNMWGRWGYLFQANYTSGLQIWDIRDPADPREAGSYDTFPENDSRGFHGAWGVYPDLPSGIVLVSDIESGLFVFDCSPATGIPIVPFDPAALSYGARVYPNPVLAGAQIRYRLPRSAPVRLRILDASGRSVTTLVDGEVGEGWRQVEWDPSGLPSGVYFARLESVLGARSARMVVVR</sequence>
<dbReference type="PANTHER" id="PTHR38787">
    <property type="entry name" value="REGULATORY P DOMAIN-CONTAINING PROTEIN"/>
    <property type="match status" value="1"/>
</dbReference>
<name>A0A956M228_UNCEI</name>
<dbReference type="InterPro" id="IPR026444">
    <property type="entry name" value="Secre_tail"/>
</dbReference>
<dbReference type="PANTHER" id="PTHR38787:SF3">
    <property type="entry name" value="REGULATORY P DOMAIN-CONTAINING PROTEIN"/>
    <property type="match status" value="1"/>
</dbReference>
<reference evidence="1" key="2">
    <citation type="journal article" date="2021" name="Microbiome">
        <title>Successional dynamics and alternative stable states in a saline activated sludge microbial community over 9 years.</title>
        <authorList>
            <person name="Wang Y."/>
            <person name="Ye J."/>
            <person name="Ju F."/>
            <person name="Liu L."/>
            <person name="Boyd J.A."/>
            <person name="Deng Y."/>
            <person name="Parks D.H."/>
            <person name="Jiang X."/>
            <person name="Yin X."/>
            <person name="Woodcroft B.J."/>
            <person name="Tyson G.W."/>
            <person name="Hugenholtz P."/>
            <person name="Polz M.F."/>
            <person name="Zhang T."/>
        </authorList>
    </citation>
    <scope>NUCLEOTIDE SEQUENCE</scope>
    <source>
        <strain evidence="1">HKST-UBA01</strain>
    </source>
</reference>
<comment type="caution">
    <text evidence="1">The sequence shown here is derived from an EMBL/GenBank/DDBJ whole genome shotgun (WGS) entry which is preliminary data.</text>
</comment>
<reference evidence="1" key="1">
    <citation type="submission" date="2020-04" db="EMBL/GenBank/DDBJ databases">
        <authorList>
            <person name="Zhang T."/>
        </authorList>
    </citation>
    <scope>NUCLEOTIDE SEQUENCE</scope>
    <source>
        <strain evidence="1">HKST-UBA01</strain>
    </source>
</reference>
<dbReference type="EMBL" id="JAGQHR010000599">
    <property type="protein sequence ID" value="MCA9729182.1"/>
    <property type="molecule type" value="Genomic_DNA"/>
</dbReference>
<dbReference type="InterPro" id="IPR027589">
    <property type="entry name" value="Choice_anch_B"/>
</dbReference>
<dbReference type="AlphaFoldDB" id="A0A956M228"/>
<dbReference type="Proteomes" id="UP000697710">
    <property type="component" value="Unassembled WGS sequence"/>
</dbReference>